<evidence type="ECO:0000313" key="4">
    <source>
        <dbReference type="EMBL" id="OAQ55450.1"/>
    </source>
</evidence>
<name>A0A179ERE8_ENTTH</name>
<dbReference type="SUPFAM" id="SSF54403">
    <property type="entry name" value="Cystatin/monellin"/>
    <property type="match status" value="2"/>
</dbReference>
<accession>A0A179ERE8</accession>
<dbReference type="Proteomes" id="UP000078516">
    <property type="component" value="Unassembled WGS sequence"/>
</dbReference>
<keyword evidence="1" id="KW-0472">Membrane</keyword>
<dbReference type="InterPro" id="IPR041401">
    <property type="entry name" value="TseB-like_dom"/>
</dbReference>
<keyword evidence="1" id="KW-0812">Transmembrane</keyword>
<comment type="caution">
    <text evidence="4">The sequence shown here is derived from an EMBL/GenBank/DDBJ whole genome shotgun (WGS) entry which is preliminary data.</text>
</comment>
<keyword evidence="5" id="KW-1185">Reference proteome</keyword>
<dbReference type="Pfam" id="PF03413">
    <property type="entry name" value="PepSY"/>
    <property type="match status" value="1"/>
</dbReference>
<reference evidence="4 5" key="1">
    <citation type="submission" date="2016-04" db="EMBL/GenBank/DDBJ databases">
        <title>Draft genome of an Enterococcus thailandicus strain isolated from bovine feces.</title>
        <authorList>
            <person name="Beukers A.G."/>
            <person name="Zaheer R."/>
            <person name="Goji N."/>
            <person name="Cook S.R."/>
            <person name="Amoako K."/>
            <person name="Chaves A.V."/>
            <person name="Ward M.P."/>
            <person name="Mcallister T.A."/>
        </authorList>
    </citation>
    <scope>NUCLEOTIDE SEQUENCE [LARGE SCALE GENOMIC DNA]</scope>
    <source>
        <strain evidence="4 5">F0711D 46</strain>
    </source>
</reference>
<evidence type="ECO:0000256" key="1">
    <source>
        <dbReference type="SAM" id="Phobius"/>
    </source>
</evidence>
<dbReference type="EMBL" id="LWMN01000013">
    <property type="protein sequence ID" value="OAQ55450.1"/>
    <property type="molecule type" value="Genomic_DNA"/>
</dbReference>
<dbReference type="Gene3D" id="3.10.450.40">
    <property type="match status" value="2"/>
</dbReference>
<dbReference type="InterPro" id="IPR046350">
    <property type="entry name" value="Cystatin_sf"/>
</dbReference>
<feature type="domain" description="Cell wall elongation regulator TseB-like" evidence="3">
    <location>
        <begin position="54"/>
        <end position="98"/>
    </location>
</feature>
<protein>
    <submittedName>
        <fullName evidence="4">Peptidase</fullName>
    </submittedName>
</protein>
<keyword evidence="1" id="KW-1133">Transmembrane helix</keyword>
<dbReference type="Pfam" id="PF17881">
    <property type="entry name" value="TseB"/>
    <property type="match status" value="1"/>
</dbReference>
<dbReference type="RefSeq" id="WP_067483935.1">
    <property type="nucleotide sequence ID" value="NZ_JAQHXT010000002.1"/>
</dbReference>
<proteinExistence type="predicted"/>
<feature type="transmembrane region" description="Helical" evidence="1">
    <location>
        <begin position="21"/>
        <end position="42"/>
    </location>
</feature>
<organism evidence="4 5">
    <name type="scientific">Enterococcus thailandicus</name>
    <dbReference type="NCBI Taxonomy" id="417368"/>
    <lineage>
        <taxon>Bacteria</taxon>
        <taxon>Bacillati</taxon>
        <taxon>Bacillota</taxon>
        <taxon>Bacilli</taxon>
        <taxon>Lactobacillales</taxon>
        <taxon>Enterococcaceae</taxon>
        <taxon>Enterococcus</taxon>
    </lineage>
</organism>
<dbReference type="InterPro" id="IPR025711">
    <property type="entry name" value="PepSY"/>
</dbReference>
<evidence type="ECO:0000313" key="5">
    <source>
        <dbReference type="Proteomes" id="UP000078516"/>
    </source>
</evidence>
<gene>
    <name evidence="4" type="ORF">A6E74_08120</name>
</gene>
<evidence type="ECO:0000259" key="3">
    <source>
        <dbReference type="Pfam" id="PF17881"/>
    </source>
</evidence>
<evidence type="ECO:0000259" key="2">
    <source>
        <dbReference type="Pfam" id="PF03413"/>
    </source>
</evidence>
<feature type="domain" description="PepSY" evidence="2">
    <location>
        <begin position="113"/>
        <end position="170"/>
    </location>
</feature>
<dbReference type="AlphaFoldDB" id="A0A179ERE8"/>
<sequence>MKIKERRSLKKESKRERTINRVLLSLIVFLLAVIVFSSIFYLRSNRPYAQAEKEATALAKKYANLENVDQFYWYTREKTYFSLMGTNDKNQKIVVVIPKSGDKVKILDQNKGLTEEEAKQKIQEAHPEAVIEKATLGIFEDRPVWEVVAKGTDNSLSYYLITFESGDEVKTIQNI</sequence>